<evidence type="ECO:0000256" key="7">
    <source>
        <dbReference type="ARBA" id="ARBA00023012"/>
    </source>
</evidence>
<dbReference type="InterPro" id="IPR005467">
    <property type="entry name" value="His_kinase_dom"/>
</dbReference>
<dbReference type="GO" id="GO:0005886">
    <property type="term" value="C:plasma membrane"/>
    <property type="evidence" value="ECO:0007669"/>
    <property type="project" value="TreeGrafter"/>
</dbReference>
<evidence type="ECO:0000313" key="12">
    <source>
        <dbReference type="Proteomes" id="UP000075531"/>
    </source>
</evidence>
<dbReference type="CDD" id="cd00075">
    <property type="entry name" value="HATPase"/>
    <property type="match status" value="1"/>
</dbReference>
<dbReference type="InterPro" id="IPR003660">
    <property type="entry name" value="HAMP_dom"/>
</dbReference>
<dbReference type="InterPro" id="IPR003661">
    <property type="entry name" value="HisK_dim/P_dom"/>
</dbReference>
<keyword evidence="5 11" id="KW-0808">Transferase</keyword>
<keyword evidence="7" id="KW-0902">Two-component regulatory system</keyword>
<keyword evidence="8" id="KW-0472">Membrane</keyword>
<protein>
    <recommendedName>
        <fullName evidence="3">histidine kinase</fullName>
        <ecNumber evidence="3">2.7.13.3</ecNumber>
    </recommendedName>
</protein>
<dbReference type="PANTHER" id="PTHR45453:SF1">
    <property type="entry name" value="PHOSPHATE REGULON SENSOR PROTEIN PHOR"/>
    <property type="match status" value="1"/>
</dbReference>
<dbReference type="SUPFAM" id="SSF158472">
    <property type="entry name" value="HAMP domain-like"/>
    <property type="match status" value="1"/>
</dbReference>
<dbReference type="EC" id="2.7.13.3" evidence="3"/>
<evidence type="ECO:0000256" key="1">
    <source>
        <dbReference type="ARBA" id="ARBA00000085"/>
    </source>
</evidence>
<feature type="transmembrane region" description="Helical" evidence="8">
    <location>
        <begin position="157"/>
        <end position="179"/>
    </location>
</feature>
<dbReference type="CDD" id="cd00082">
    <property type="entry name" value="HisKA"/>
    <property type="match status" value="1"/>
</dbReference>
<feature type="domain" description="Histidine kinase" evidence="9">
    <location>
        <begin position="242"/>
        <end position="456"/>
    </location>
</feature>
<evidence type="ECO:0000256" key="3">
    <source>
        <dbReference type="ARBA" id="ARBA00012438"/>
    </source>
</evidence>
<dbReference type="InterPro" id="IPR004358">
    <property type="entry name" value="Sig_transdc_His_kin-like_C"/>
</dbReference>
<dbReference type="Pfam" id="PF02518">
    <property type="entry name" value="HATPase_c"/>
    <property type="match status" value="1"/>
</dbReference>
<dbReference type="SMART" id="SM00387">
    <property type="entry name" value="HATPase_c"/>
    <property type="match status" value="1"/>
</dbReference>
<dbReference type="PROSITE" id="PS50885">
    <property type="entry name" value="HAMP"/>
    <property type="match status" value="1"/>
</dbReference>
<feature type="domain" description="HAMP" evidence="10">
    <location>
        <begin position="181"/>
        <end position="234"/>
    </location>
</feature>
<dbReference type="CDD" id="cd06225">
    <property type="entry name" value="HAMP"/>
    <property type="match status" value="1"/>
</dbReference>
<dbReference type="Pfam" id="PF00512">
    <property type="entry name" value="HisKA"/>
    <property type="match status" value="1"/>
</dbReference>
<dbReference type="STRING" id="1121338.CLTEP_05840"/>
<comment type="caution">
    <text evidence="11">The sequence shown here is derived from an EMBL/GenBank/DDBJ whole genome shotgun (WGS) entry which is preliminary data.</text>
</comment>
<name>A0A151B653_9CLOT</name>
<dbReference type="Proteomes" id="UP000075531">
    <property type="component" value="Unassembled WGS sequence"/>
</dbReference>
<dbReference type="GO" id="GO:0016036">
    <property type="term" value="P:cellular response to phosphate starvation"/>
    <property type="evidence" value="ECO:0007669"/>
    <property type="project" value="TreeGrafter"/>
</dbReference>
<evidence type="ECO:0000256" key="8">
    <source>
        <dbReference type="SAM" id="Phobius"/>
    </source>
</evidence>
<organism evidence="11 12">
    <name type="scientific">Clostridium tepidiprofundi DSM 19306</name>
    <dbReference type="NCBI Taxonomy" id="1121338"/>
    <lineage>
        <taxon>Bacteria</taxon>
        <taxon>Bacillati</taxon>
        <taxon>Bacillota</taxon>
        <taxon>Clostridia</taxon>
        <taxon>Eubacteriales</taxon>
        <taxon>Clostridiaceae</taxon>
        <taxon>Clostridium</taxon>
    </lineage>
</organism>
<keyword evidence="6 11" id="KW-0418">Kinase</keyword>
<dbReference type="PROSITE" id="PS50109">
    <property type="entry name" value="HIS_KIN"/>
    <property type="match status" value="1"/>
</dbReference>
<reference evidence="11 12" key="1">
    <citation type="submission" date="2016-02" db="EMBL/GenBank/DDBJ databases">
        <title>Genome sequence of Clostridium tepidiprofundi DSM 19306.</title>
        <authorList>
            <person name="Poehlein A."/>
            <person name="Daniel R."/>
        </authorList>
    </citation>
    <scope>NUCLEOTIDE SEQUENCE [LARGE SCALE GENOMIC DNA]</scope>
    <source>
        <strain evidence="11 12">DSM 19306</strain>
    </source>
</reference>
<dbReference type="Gene3D" id="1.10.287.130">
    <property type="match status" value="1"/>
</dbReference>
<dbReference type="SUPFAM" id="SSF47384">
    <property type="entry name" value="Homodimeric domain of signal transducing histidine kinase"/>
    <property type="match status" value="1"/>
</dbReference>
<sequence>MKMNKKIKLSTKMSLYFGFTAILLTIMFFVMTHIMIDFSFNEYRQENENAQVLKVVEYIENIYENNKNITPHDFENLRHMFTRGGYHISIYDENGNFLWENVNKKQQHMKGMSLKQRNHFVKKYPIEVNNTIKGYVSFERFGFPPLSQIDKKFKSNLFRGLLIIAVVGVIITILIGIMLSKQISKPILKIKNTADILRNGELSARVKIKTNTKEIEDLNKSINYLAESLEEQETLRKRLTADISHELRTPLNVLQNQLEAIIDGIFEASPKRLNICHEEVVRLTDLVKNIEKLTTLDKPEFELEKENVSLNKLIESVIEQFKPVFNEKNIHVNFSFRNEVTACIDKNKIKQVLINMLSNSNKFTNKNGYINISLSEKGTIAIVKIQDNGIGIDEYDLPHIFERFYRAENSRNRKTGGTGLGLSIVRGIIEAHKGNIYVTSKKNEGTTFTLEIPTSVS</sequence>
<dbReference type="PATRIC" id="fig|1121338.3.peg.591"/>
<gene>
    <name evidence="11" type="primary">baeS_1</name>
    <name evidence="11" type="ORF">CLTEP_05840</name>
</gene>
<feature type="transmembrane region" description="Helical" evidence="8">
    <location>
        <begin position="15"/>
        <end position="36"/>
    </location>
</feature>
<keyword evidence="4" id="KW-0597">Phosphoprotein</keyword>
<dbReference type="InterPro" id="IPR036890">
    <property type="entry name" value="HATPase_C_sf"/>
</dbReference>
<evidence type="ECO:0000256" key="6">
    <source>
        <dbReference type="ARBA" id="ARBA00022777"/>
    </source>
</evidence>
<dbReference type="Gene3D" id="3.30.565.10">
    <property type="entry name" value="Histidine kinase-like ATPase, C-terminal domain"/>
    <property type="match status" value="1"/>
</dbReference>
<keyword evidence="8" id="KW-1133">Transmembrane helix</keyword>
<dbReference type="GO" id="GO:0004721">
    <property type="term" value="F:phosphoprotein phosphatase activity"/>
    <property type="evidence" value="ECO:0007669"/>
    <property type="project" value="TreeGrafter"/>
</dbReference>
<dbReference type="EMBL" id="LTBA01000003">
    <property type="protein sequence ID" value="KYH35408.1"/>
    <property type="molecule type" value="Genomic_DNA"/>
</dbReference>
<accession>A0A151B653</accession>
<comment type="catalytic activity">
    <reaction evidence="1">
        <text>ATP + protein L-histidine = ADP + protein N-phospho-L-histidine.</text>
        <dbReference type="EC" id="2.7.13.3"/>
    </reaction>
</comment>
<dbReference type="RefSeq" id="WP_066822320.1">
    <property type="nucleotide sequence ID" value="NZ_LTBA01000003.1"/>
</dbReference>
<dbReference type="InterPro" id="IPR050351">
    <property type="entry name" value="BphY/WalK/GraS-like"/>
</dbReference>
<keyword evidence="12" id="KW-1185">Reference proteome</keyword>
<evidence type="ECO:0000313" key="11">
    <source>
        <dbReference type="EMBL" id="KYH35408.1"/>
    </source>
</evidence>
<proteinExistence type="predicted"/>
<keyword evidence="8" id="KW-0812">Transmembrane</keyword>
<dbReference type="OrthoDB" id="9813151at2"/>
<dbReference type="PRINTS" id="PR00344">
    <property type="entry name" value="BCTRLSENSOR"/>
</dbReference>
<dbReference type="SUPFAM" id="SSF55874">
    <property type="entry name" value="ATPase domain of HSP90 chaperone/DNA topoisomerase II/histidine kinase"/>
    <property type="match status" value="1"/>
</dbReference>
<evidence type="ECO:0000259" key="9">
    <source>
        <dbReference type="PROSITE" id="PS50109"/>
    </source>
</evidence>
<dbReference type="SMART" id="SM00304">
    <property type="entry name" value="HAMP"/>
    <property type="match status" value="1"/>
</dbReference>
<dbReference type="InterPro" id="IPR036097">
    <property type="entry name" value="HisK_dim/P_sf"/>
</dbReference>
<dbReference type="PANTHER" id="PTHR45453">
    <property type="entry name" value="PHOSPHATE REGULON SENSOR PROTEIN PHOR"/>
    <property type="match status" value="1"/>
</dbReference>
<dbReference type="Pfam" id="PF00672">
    <property type="entry name" value="HAMP"/>
    <property type="match status" value="1"/>
</dbReference>
<dbReference type="SMART" id="SM00388">
    <property type="entry name" value="HisKA"/>
    <property type="match status" value="1"/>
</dbReference>
<evidence type="ECO:0000256" key="5">
    <source>
        <dbReference type="ARBA" id="ARBA00022679"/>
    </source>
</evidence>
<dbReference type="FunFam" id="3.30.565.10:FF:000006">
    <property type="entry name" value="Sensor histidine kinase WalK"/>
    <property type="match status" value="1"/>
</dbReference>
<dbReference type="GO" id="GO:0000155">
    <property type="term" value="F:phosphorelay sensor kinase activity"/>
    <property type="evidence" value="ECO:0007669"/>
    <property type="project" value="InterPro"/>
</dbReference>
<dbReference type="Gene3D" id="6.10.340.10">
    <property type="match status" value="1"/>
</dbReference>
<dbReference type="AlphaFoldDB" id="A0A151B653"/>
<evidence type="ECO:0000256" key="2">
    <source>
        <dbReference type="ARBA" id="ARBA00004370"/>
    </source>
</evidence>
<dbReference type="InterPro" id="IPR003594">
    <property type="entry name" value="HATPase_dom"/>
</dbReference>
<evidence type="ECO:0000259" key="10">
    <source>
        <dbReference type="PROSITE" id="PS50885"/>
    </source>
</evidence>
<evidence type="ECO:0000256" key="4">
    <source>
        <dbReference type="ARBA" id="ARBA00022553"/>
    </source>
</evidence>
<comment type="subcellular location">
    <subcellularLocation>
        <location evidence="2">Membrane</location>
    </subcellularLocation>
</comment>